<dbReference type="GO" id="GO:0005737">
    <property type="term" value="C:cytoplasm"/>
    <property type="evidence" value="ECO:0007669"/>
    <property type="project" value="TreeGrafter"/>
</dbReference>
<feature type="domain" description="Lipoyl-binding" evidence="2">
    <location>
        <begin position="91"/>
        <end position="166"/>
    </location>
</feature>
<dbReference type="PROSITE" id="PS50968">
    <property type="entry name" value="BIOTINYL_LIPOYL"/>
    <property type="match status" value="1"/>
</dbReference>
<dbReference type="InterPro" id="IPR000089">
    <property type="entry name" value="Biotin_lipoyl"/>
</dbReference>
<keyword evidence="1" id="KW-0092">Biotin</keyword>
<gene>
    <name evidence="3" type="ORF">FOB64_001128</name>
</gene>
<dbReference type="Pfam" id="PF00364">
    <property type="entry name" value="Biotin_lipoyl"/>
    <property type="match status" value="1"/>
</dbReference>
<dbReference type="InterPro" id="IPR001882">
    <property type="entry name" value="Biotin_BS"/>
</dbReference>
<comment type="caution">
    <text evidence="3">The sequence shown here is derived from an EMBL/GenBank/DDBJ whole genome shotgun (WGS) entry which is preliminary data.</text>
</comment>
<dbReference type="Gene3D" id="3.10.600.10">
    <property type="entry name" value="pyruvate carboxylase f1077a mutant domain"/>
    <property type="match status" value="1"/>
</dbReference>
<evidence type="ECO:0000259" key="2">
    <source>
        <dbReference type="PROSITE" id="PS50968"/>
    </source>
</evidence>
<dbReference type="PANTHER" id="PTHR43778">
    <property type="entry name" value="PYRUVATE CARBOXYLASE"/>
    <property type="match status" value="1"/>
</dbReference>
<dbReference type="PROSITE" id="PS00188">
    <property type="entry name" value="BIOTIN"/>
    <property type="match status" value="1"/>
</dbReference>
<sequence length="166" mass="18178">MYPKVFEQFRKIVDKYGDLSVLPTRYFLKPCNIGEELTVDIEQGKTLIIKLMAVGDVSEKTGTREVFFELNGEMRSVSVEDKTVSVESKTRPKASASNEVGAPMAGVVIEIRAHKHQQIAKGDPIAVLSAMKMEMVISAPCSGEIGDILIHEGDSVDANDLITSIH</sequence>
<dbReference type="Pfam" id="PF02436">
    <property type="entry name" value="PYC_OADA"/>
    <property type="match status" value="1"/>
</dbReference>
<dbReference type="AlphaFoldDB" id="A0A8H6F4S7"/>
<dbReference type="FunFam" id="2.40.50.100:FF:000003">
    <property type="entry name" value="Acetyl-CoA carboxylase biotin carboxyl carrier protein"/>
    <property type="match status" value="1"/>
</dbReference>
<accession>A0A8H6F4S7</accession>
<reference evidence="3 4" key="1">
    <citation type="submission" date="2020-03" db="EMBL/GenBank/DDBJ databases">
        <title>FDA dAtabase for Regulatory Grade micrObial Sequences (FDA-ARGOS): Supporting development and validation of Infectious Disease Dx tests.</title>
        <authorList>
            <person name="Campos J."/>
            <person name="Goldberg B."/>
            <person name="Tallon L."/>
            <person name="Sadzewicz L."/>
            <person name="Vavikolanu K."/>
            <person name="Mehta A."/>
            <person name="Aluvathingal J."/>
            <person name="Nadendla S."/>
            <person name="Nandy P."/>
            <person name="Geyer C."/>
            <person name="Yan Y."/>
            <person name="Sichtig H."/>
        </authorList>
    </citation>
    <scope>NUCLEOTIDE SEQUENCE [LARGE SCALE GENOMIC DNA]</scope>
    <source>
        <strain evidence="3 4">FDAARGOS_656</strain>
    </source>
</reference>
<name>A0A8H6F4S7_CANAX</name>
<evidence type="ECO:0000313" key="3">
    <source>
        <dbReference type="EMBL" id="KAF6071385.1"/>
    </source>
</evidence>
<evidence type="ECO:0000256" key="1">
    <source>
        <dbReference type="ARBA" id="ARBA00023267"/>
    </source>
</evidence>
<dbReference type="GO" id="GO:0004736">
    <property type="term" value="F:pyruvate carboxylase activity"/>
    <property type="evidence" value="ECO:0007669"/>
    <property type="project" value="TreeGrafter"/>
</dbReference>
<dbReference type="EMBL" id="JABWAD010000016">
    <property type="protein sequence ID" value="KAF6071385.1"/>
    <property type="molecule type" value="Genomic_DNA"/>
</dbReference>
<dbReference type="FunFam" id="3.10.600.10:FF:000002">
    <property type="entry name" value="Pyruvate carboxylase"/>
    <property type="match status" value="1"/>
</dbReference>
<dbReference type="Proteomes" id="UP000536275">
    <property type="component" value="Unassembled WGS sequence"/>
</dbReference>
<dbReference type="PANTHER" id="PTHR43778:SF2">
    <property type="entry name" value="PYRUVATE CARBOXYLASE, MITOCHONDRIAL"/>
    <property type="match status" value="1"/>
</dbReference>
<dbReference type="SUPFAM" id="SSF51230">
    <property type="entry name" value="Single hybrid motif"/>
    <property type="match status" value="1"/>
</dbReference>
<organism evidence="3 4">
    <name type="scientific">Candida albicans</name>
    <name type="common">Yeast</name>
    <dbReference type="NCBI Taxonomy" id="5476"/>
    <lineage>
        <taxon>Eukaryota</taxon>
        <taxon>Fungi</taxon>
        <taxon>Dikarya</taxon>
        <taxon>Ascomycota</taxon>
        <taxon>Saccharomycotina</taxon>
        <taxon>Pichiomycetes</taxon>
        <taxon>Debaryomycetaceae</taxon>
        <taxon>Candida/Lodderomyces clade</taxon>
        <taxon>Candida</taxon>
    </lineage>
</organism>
<proteinExistence type="predicted"/>
<dbReference type="Gene3D" id="2.40.50.100">
    <property type="match status" value="1"/>
</dbReference>
<dbReference type="InterPro" id="IPR011053">
    <property type="entry name" value="Single_hybrid_motif"/>
</dbReference>
<evidence type="ECO:0000313" key="4">
    <source>
        <dbReference type="Proteomes" id="UP000536275"/>
    </source>
</evidence>
<dbReference type="GO" id="GO:0006094">
    <property type="term" value="P:gluconeogenesis"/>
    <property type="evidence" value="ECO:0007669"/>
    <property type="project" value="TreeGrafter"/>
</dbReference>
<protein>
    <submittedName>
        <fullName evidence="3">Biotin-requiring enzyme family protein</fullName>
    </submittedName>
</protein>
<dbReference type="CDD" id="cd06850">
    <property type="entry name" value="biotinyl_domain"/>
    <property type="match status" value="1"/>
</dbReference>
<dbReference type="InterPro" id="IPR003379">
    <property type="entry name" value="Carboxylase_cons_dom"/>
</dbReference>
<dbReference type="InterPro" id="IPR055268">
    <property type="entry name" value="PCB-like"/>
</dbReference>